<dbReference type="Pfam" id="PF01957">
    <property type="entry name" value="NfeD"/>
    <property type="match status" value="1"/>
</dbReference>
<dbReference type="EMBL" id="VSSQ01019164">
    <property type="protein sequence ID" value="MPM63001.1"/>
    <property type="molecule type" value="Genomic_DNA"/>
</dbReference>
<evidence type="ECO:0000256" key="1">
    <source>
        <dbReference type="ARBA" id="ARBA00004141"/>
    </source>
</evidence>
<sequence>MMTFIEMLGPTAVPTLICLIVGLILLVIELFLPGIGVAGVSGVLSLLAVVIMQLGWGNPRVALYVIAIVMLVIILGLIWIIRSFQKGRLSKSFLVLRDSSDGTSVPEIANAKADLVGKTGVALTTLRPAGIAEIDGRRVDVTTAGEFIPKGSPVTVLKAEGMHILVNKSAE</sequence>
<name>A0A645BEB5_9ZZZZ</name>
<dbReference type="PANTHER" id="PTHR33507:SF3">
    <property type="entry name" value="INNER MEMBRANE PROTEIN YBBJ"/>
    <property type="match status" value="1"/>
</dbReference>
<gene>
    <name evidence="8" type="ORF">SDC9_109879</name>
</gene>
<dbReference type="AlphaFoldDB" id="A0A645BEB5"/>
<dbReference type="PANTHER" id="PTHR33507">
    <property type="entry name" value="INNER MEMBRANE PROTEIN YBBJ"/>
    <property type="match status" value="1"/>
</dbReference>
<evidence type="ECO:0000256" key="3">
    <source>
        <dbReference type="ARBA" id="ARBA00022989"/>
    </source>
</evidence>
<dbReference type="Gene3D" id="2.40.50.140">
    <property type="entry name" value="Nucleic acid-binding proteins"/>
    <property type="match status" value="1"/>
</dbReference>
<comment type="caution">
    <text evidence="8">The sequence shown here is derived from an EMBL/GenBank/DDBJ whole genome shotgun (WGS) entry which is preliminary data.</text>
</comment>
<reference evidence="8" key="1">
    <citation type="submission" date="2019-08" db="EMBL/GenBank/DDBJ databases">
        <authorList>
            <person name="Kucharzyk K."/>
            <person name="Murdoch R.W."/>
            <person name="Higgins S."/>
            <person name="Loffler F."/>
        </authorList>
    </citation>
    <scope>NUCLEOTIDE SEQUENCE</scope>
</reference>
<dbReference type="InterPro" id="IPR056739">
    <property type="entry name" value="NfeD_membrane"/>
</dbReference>
<accession>A0A645BEB5</accession>
<feature type="transmembrane region" description="Helical" evidence="5">
    <location>
        <begin position="12"/>
        <end position="32"/>
    </location>
</feature>
<dbReference type="InterPro" id="IPR052165">
    <property type="entry name" value="Membrane_assoc_protease"/>
</dbReference>
<dbReference type="InterPro" id="IPR002810">
    <property type="entry name" value="NfeD-like_C"/>
</dbReference>
<evidence type="ECO:0000256" key="5">
    <source>
        <dbReference type="SAM" id="Phobius"/>
    </source>
</evidence>
<keyword evidence="4 5" id="KW-0472">Membrane</keyword>
<feature type="domain" description="NfeD-like C-terminal" evidence="6">
    <location>
        <begin position="113"/>
        <end position="168"/>
    </location>
</feature>
<protein>
    <submittedName>
        <fullName evidence="8">Uncharacterized protein</fullName>
    </submittedName>
</protein>
<keyword evidence="2 5" id="KW-0812">Transmembrane</keyword>
<evidence type="ECO:0000313" key="8">
    <source>
        <dbReference type="EMBL" id="MPM63001.1"/>
    </source>
</evidence>
<evidence type="ECO:0000256" key="4">
    <source>
        <dbReference type="ARBA" id="ARBA00023136"/>
    </source>
</evidence>
<dbReference type="GO" id="GO:0005886">
    <property type="term" value="C:plasma membrane"/>
    <property type="evidence" value="ECO:0007669"/>
    <property type="project" value="TreeGrafter"/>
</dbReference>
<proteinExistence type="predicted"/>
<dbReference type="InterPro" id="IPR012340">
    <property type="entry name" value="NA-bd_OB-fold"/>
</dbReference>
<feature type="domain" description="NfeD integral membrane" evidence="7">
    <location>
        <begin position="7"/>
        <end position="81"/>
    </location>
</feature>
<comment type="subcellular location">
    <subcellularLocation>
        <location evidence="1">Membrane</location>
        <topology evidence="1">Multi-pass membrane protein</topology>
    </subcellularLocation>
</comment>
<evidence type="ECO:0000259" key="7">
    <source>
        <dbReference type="Pfam" id="PF24961"/>
    </source>
</evidence>
<dbReference type="SUPFAM" id="SSF141322">
    <property type="entry name" value="NfeD domain-like"/>
    <property type="match status" value="1"/>
</dbReference>
<evidence type="ECO:0000256" key="2">
    <source>
        <dbReference type="ARBA" id="ARBA00022692"/>
    </source>
</evidence>
<evidence type="ECO:0000259" key="6">
    <source>
        <dbReference type="Pfam" id="PF01957"/>
    </source>
</evidence>
<organism evidence="8">
    <name type="scientific">bioreactor metagenome</name>
    <dbReference type="NCBI Taxonomy" id="1076179"/>
    <lineage>
        <taxon>unclassified sequences</taxon>
        <taxon>metagenomes</taxon>
        <taxon>ecological metagenomes</taxon>
    </lineage>
</organism>
<keyword evidence="3 5" id="KW-1133">Transmembrane helix</keyword>
<feature type="transmembrane region" description="Helical" evidence="5">
    <location>
        <begin position="62"/>
        <end position="81"/>
    </location>
</feature>
<feature type="transmembrane region" description="Helical" evidence="5">
    <location>
        <begin position="37"/>
        <end position="56"/>
    </location>
</feature>
<dbReference type="Pfam" id="PF24961">
    <property type="entry name" value="NfeD_membrane"/>
    <property type="match status" value="1"/>
</dbReference>